<evidence type="ECO:0000256" key="1">
    <source>
        <dbReference type="SAM" id="MobiDB-lite"/>
    </source>
</evidence>
<dbReference type="EMBL" id="ACOU01000007">
    <property type="protein sequence ID" value="EKX72302.1"/>
    <property type="molecule type" value="Genomic_DNA"/>
</dbReference>
<keyword evidence="3" id="KW-1185">Reference proteome</keyword>
<dbReference type="AlphaFoldDB" id="L1LA42"/>
<proteinExistence type="predicted"/>
<feature type="compositionally biased region" description="Acidic residues" evidence="1">
    <location>
        <begin position="358"/>
        <end position="369"/>
    </location>
</feature>
<dbReference type="RefSeq" id="XP_004831754.1">
    <property type="nucleotide sequence ID" value="XM_004831697.1"/>
</dbReference>
<dbReference type="Proteomes" id="UP000031512">
    <property type="component" value="Unassembled WGS sequence"/>
</dbReference>
<dbReference type="KEGG" id="beq:BEWA_047670"/>
<comment type="caution">
    <text evidence="2">The sequence shown here is derived from an EMBL/GenBank/DDBJ whole genome shotgun (WGS) entry which is preliminary data.</text>
</comment>
<evidence type="ECO:0000313" key="3">
    <source>
        <dbReference type="Proteomes" id="UP000031512"/>
    </source>
</evidence>
<protein>
    <submittedName>
        <fullName evidence="2">Uncharacterized protein</fullName>
    </submittedName>
</protein>
<accession>L1LA42</accession>
<sequence>MTSHSDGITIEISQKPPNSGYGLGSITYGGDSNQQVKLIKEENPTNSGFWKFTHTKNGISQGDSFKVGKVQYESSDISLPDIGMDSNSEIQHLAVWCWSGDDNMKKPLLIELLYKNDNYKYYSSNGDSDNLSWESLISSSQLKGKTLEKELDGLTCEKHNAVTMYLRKINYKTHIRGKKKYCCSKHKGKEKNKSPGKVTVTPVEIYCQTHPNNPTPVTCYKHEINSGAKLSGIRFYHNGNSKIRGRIKSPIPDVKAVHTFYCGTNPTLIYIEGGTQAIQDRWFKKNASKDNIEWTEVKDLQDIIPNVLSNNTKCETYKQLINALSCHKYQQCSDNPQSPSIGQGLDVLRKSEEHDTDSSDSEAEWDSEGEGSSGLGITIGSSSASILGTGGGAYAGWHVYQKYFLDVVVRLI</sequence>
<organism evidence="2 3">
    <name type="scientific">Theileria equi strain WA</name>
    <dbReference type="NCBI Taxonomy" id="1537102"/>
    <lineage>
        <taxon>Eukaryota</taxon>
        <taxon>Sar</taxon>
        <taxon>Alveolata</taxon>
        <taxon>Apicomplexa</taxon>
        <taxon>Aconoidasida</taxon>
        <taxon>Piroplasmida</taxon>
        <taxon>Theileriidae</taxon>
        <taxon>Theileria</taxon>
    </lineage>
</organism>
<dbReference type="GeneID" id="15803994"/>
<reference evidence="2 3" key="1">
    <citation type="journal article" date="2012" name="BMC Genomics">
        <title>Comparative genomic analysis and phylogenetic position of Theileria equi.</title>
        <authorList>
            <person name="Kappmeyer L.S."/>
            <person name="Thiagarajan M."/>
            <person name="Herndon D.R."/>
            <person name="Ramsay J.D."/>
            <person name="Caler E."/>
            <person name="Djikeng A."/>
            <person name="Gillespie J.J."/>
            <person name="Lau A.O."/>
            <person name="Roalson E.H."/>
            <person name="Silva J.C."/>
            <person name="Silva M.G."/>
            <person name="Suarez C.E."/>
            <person name="Ueti M.W."/>
            <person name="Nene V.M."/>
            <person name="Mealey R.H."/>
            <person name="Knowles D.P."/>
            <person name="Brayton K.A."/>
        </authorList>
    </citation>
    <scope>NUCLEOTIDE SEQUENCE [LARGE SCALE GENOMIC DNA]</scope>
    <source>
        <strain evidence="2 3">WA</strain>
    </source>
</reference>
<dbReference type="VEuPathDB" id="PiroplasmaDB:BEWA_047670"/>
<feature type="region of interest" description="Disordered" evidence="1">
    <location>
        <begin position="350"/>
        <end position="372"/>
    </location>
</feature>
<name>L1LA42_THEEQ</name>
<gene>
    <name evidence="2" type="ORF">BEWA_047670</name>
</gene>
<evidence type="ECO:0000313" key="2">
    <source>
        <dbReference type="EMBL" id="EKX72302.1"/>
    </source>
</evidence>